<dbReference type="PANTHER" id="PTHR38446:SF1">
    <property type="entry name" value="BLL0914 PROTEIN"/>
    <property type="match status" value="1"/>
</dbReference>
<gene>
    <name evidence="2" type="ORF">FC43_GL000463</name>
</gene>
<dbReference type="PANTHER" id="PTHR38446">
    <property type="entry name" value="BLL0914 PROTEIN"/>
    <property type="match status" value="1"/>
</dbReference>
<dbReference type="PATRIC" id="fig|1423760.3.peg.482"/>
<sequence>MTIAIGLVCLVGLEHLGIMVLEMFAKPHQQAKAFGLSEEYARQPEARVAMANQGIYNGMLGLLLISTLWFFSGAVRFEVWSLLLLFVIVVAGYGGLTVGKKVWVLQMLPAVLAEGAVLAAWLG</sequence>
<protein>
    <submittedName>
        <fullName evidence="2">Membrane protein</fullName>
    </submittedName>
</protein>
<keyword evidence="1" id="KW-0812">Transmembrane</keyword>
<evidence type="ECO:0000313" key="2">
    <source>
        <dbReference type="EMBL" id="KRL92118.1"/>
    </source>
</evidence>
<dbReference type="EMBL" id="AZFK01000011">
    <property type="protein sequence ID" value="KRL92118.1"/>
    <property type="molecule type" value="Genomic_DNA"/>
</dbReference>
<accession>A0A0R1UF98</accession>
<proteinExistence type="predicted"/>
<comment type="caution">
    <text evidence="2">The sequence shown here is derived from an EMBL/GenBank/DDBJ whole genome shotgun (WGS) entry which is preliminary data.</text>
</comment>
<name>A0A0R1UF98_9LACO</name>
<organism evidence="2 3">
    <name type="scientific">Limosilactobacillus ingluviei DSM 15946</name>
    <dbReference type="NCBI Taxonomy" id="1423760"/>
    <lineage>
        <taxon>Bacteria</taxon>
        <taxon>Bacillati</taxon>
        <taxon>Bacillota</taxon>
        <taxon>Bacilli</taxon>
        <taxon>Lactobacillales</taxon>
        <taxon>Lactobacillaceae</taxon>
        <taxon>Limosilactobacillus</taxon>
    </lineage>
</organism>
<keyword evidence="1" id="KW-1133">Transmembrane helix</keyword>
<evidence type="ECO:0000313" key="3">
    <source>
        <dbReference type="Proteomes" id="UP000050816"/>
    </source>
</evidence>
<feature type="transmembrane region" description="Helical" evidence="1">
    <location>
        <begin position="102"/>
        <end position="122"/>
    </location>
</feature>
<dbReference type="Proteomes" id="UP000050816">
    <property type="component" value="Unassembled WGS sequence"/>
</dbReference>
<keyword evidence="1" id="KW-0472">Membrane</keyword>
<dbReference type="AlphaFoldDB" id="A0A0R1UF98"/>
<dbReference type="Pfam" id="PF06993">
    <property type="entry name" value="DUF1304"/>
    <property type="match status" value="1"/>
</dbReference>
<feature type="transmembrane region" description="Helical" evidence="1">
    <location>
        <begin position="55"/>
        <end position="72"/>
    </location>
</feature>
<dbReference type="RefSeq" id="WP_056953678.1">
    <property type="nucleotide sequence ID" value="NZ_AZFK01000011.1"/>
</dbReference>
<evidence type="ECO:0000256" key="1">
    <source>
        <dbReference type="SAM" id="Phobius"/>
    </source>
</evidence>
<dbReference type="InterPro" id="IPR009732">
    <property type="entry name" value="DUF1304"/>
</dbReference>
<feature type="transmembrane region" description="Helical" evidence="1">
    <location>
        <begin position="79"/>
        <end position="96"/>
    </location>
</feature>
<reference evidence="2 3" key="1">
    <citation type="journal article" date="2015" name="Genome Announc.">
        <title>Expanding the biotechnology potential of lactobacilli through comparative genomics of 213 strains and associated genera.</title>
        <authorList>
            <person name="Sun Z."/>
            <person name="Harris H.M."/>
            <person name="McCann A."/>
            <person name="Guo C."/>
            <person name="Argimon S."/>
            <person name="Zhang W."/>
            <person name="Yang X."/>
            <person name="Jeffery I.B."/>
            <person name="Cooney J.C."/>
            <person name="Kagawa T.F."/>
            <person name="Liu W."/>
            <person name="Song Y."/>
            <person name="Salvetti E."/>
            <person name="Wrobel A."/>
            <person name="Rasinkangas P."/>
            <person name="Parkhill J."/>
            <person name="Rea M.C."/>
            <person name="O'Sullivan O."/>
            <person name="Ritari J."/>
            <person name="Douillard F.P."/>
            <person name="Paul Ross R."/>
            <person name="Yang R."/>
            <person name="Briner A.E."/>
            <person name="Felis G.E."/>
            <person name="de Vos W.M."/>
            <person name="Barrangou R."/>
            <person name="Klaenhammer T.R."/>
            <person name="Caufield P.W."/>
            <person name="Cui Y."/>
            <person name="Zhang H."/>
            <person name="O'Toole P.W."/>
        </authorList>
    </citation>
    <scope>NUCLEOTIDE SEQUENCE [LARGE SCALE GENOMIC DNA]</scope>
    <source>
        <strain evidence="2 3">DSM 15946</strain>
    </source>
</reference>